<evidence type="ECO:0000313" key="1">
    <source>
        <dbReference type="EMBL" id="EFI36187.1"/>
    </source>
</evidence>
<accession>D6SJY4</accession>
<dbReference type="EMBL" id="ACJN02000001">
    <property type="protein sequence ID" value="EFI36187.1"/>
    <property type="molecule type" value="Genomic_DNA"/>
</dbReference>
<evidence type="ECO:0000313" key="2">
    <source>
        <dbReference type="Proteomes" id="UP000005496"/>
    </source>
</evidence>
<proteinExistence type="predicted"/>
<keyword evidence="2" id="KW-1185">Reference proteome</keyword>
<protein>
    <submittedName>
        <fullName evidence="1">Uncharacterized protein</fullName>
    </submittedName>
</protein>
<sequence length="74" mass="8273">MSSIIKDAPGLIPRGIKKNVQQAGLTYFLSYIPARLHCQAHIQEIQDVAKISAEHQDIKSLQSTLLSARYPELK</sequence>
<organism evidence="1 2">
    <name type="scientific">Desulfonatronospira thiodismutans ASO3-1</name>
    <dbReference type="NCBI Taxonomy" id="555779"/>
    <lineage>
        <taxon>Bacteria</taxon>
        <taxon>Pseudomonadati</taxon>
        <taxon>Thermodesulfobacteriota</taxon>
        <taxon>Desulfovibrionia</taxon>
        <taxon>Desulfovibrionales</taxon>
        <taxon>Desulfonatronovibrionaceae</taxon>
        <taxon>Desulfonatronospira</taxon>
    </lineage>
</organism>
<reference evidence="1" key="1">
    <citation type="submission" date="2010-05" db="EMBL/GenBank/DDBJ databases">
        <title>The draft genome of Desulfonatronospira thiodismutans ASO3-1.</title>
        <authorList>
            <consortium name="US DOE Joint Genome Institute (JGI-PGF)"/>
            <person name="Lucas S."/>
            <person name="Copeland A."/>
            <person name="Lapidus A."/>
            <person name="Cheng J.-F."/>
            <person name="Bruce D."/>
            <person name="Goodwin L."/>
            <person name="Pitluck S."/>
            <person name="Chertkov O."/>
            <person name="Brettin T."/>
            <person name="Detter J.C."/>
            <person name="Han C."/>
            <person name="Land M.L."/>
            <person name="Hauser L."/>
            <person name="Kyrpides N."/>
            <person name="Mikhailova N."/>
            <person name="Muyzer G."/>
            <person name="Woyke T."/>
        </authorList>
    </citation>
    <scope>NUCLEOTIDE SEQUENCE [LARGE SCALE GENOMIC DNA]</scope>
    <source>
        <strain evidence="1">ASO3-1</strain>
    </source>
</reference>
<name>D6SJY4_9BACT</name>
<comment type="caution">
    <text evidence="1">The sequence shown here is derived from an EMBL/GenBank/DDBJ whole genome shotgun (WGS) entry which is preliminary data.</text>
</comment>
<dbReference type="Proteomes" id="UP000005496">
    <property type="component" value="Unassembled WGS sequence"/>
</dbReference>
<dbReference type="AlphaFoldDB" id="D6SJY4"/>
<gene>
    <name evidence="1" type="ORF">Dthio_PD3643</name>
</gene>